<name>A0A1G2QFL0_9BACT</name>
<protein>
    <submittedName>
        <fullName evidence="1">Uncharacterized protein</fullName>
    </submittedName>
</protein>
<accession>A0A1G2QFL0</accession>
<sequence length="91" mass="10209">MSSLEVSEESEQVYQVPASTFEAALGRLLKKIEGSKASYNPTMEEISHYVIARRHFPYLCQAIDEVVLLCPGGGPTFMKKPYDPTETKRVI</sequence>
<dbReference type="Proteomes" id="UP000177838">
    <property type="component" value="Unassembled WGS sequence"/>
</dbReference>
<dbReference type="AlphaFoldDB" id="A0A1G2QFL0"/>
<organism evidence="1 2">
    <name type="scientific">Candidatus Vogelbacteria bacterium RIFOXYD1_FULL_46_19</name>
    <dbReference type="NCBI Taxonomy" id="1802439"/>
    <lineage>
        <taxon>Bacteria</taxon>
        <taxon>Candidatus Vogeliibacteriota</taxon>
    </lineage>
</organism>
<evidence type="ECO:0000313" key="1">
    <source>
        <dbReference type="EMBL" id="OHA59405.1"/>
    </source>
</evidence>
<gene>
    <name evidence="1" type="ORF">A2589_00860</name>
</gene>
<reference evidence="1 2" key="1">
    <citation type="journal article" date="2016" name="Nat. Commun.">
        <title>Thousands of microbial genomes shed light on interconnected biogeochemical processes in an aquifer system.</title>
        <authorList>
            <person name="Anantharaman K."/>
            <person name="Brown C.T."/>
            <person name="Hug L.A."/>
            <person name="Sharon I."/>
            <person name="Castelle C.J."/>
            <person name="Probst A.J."/>
            <person name="Thomas B.C."/>
            <person name="Singh A."/>
            <person name="Wilkins M.J."/>
            <person name="Karaoz U."/>
            <person name="Brodie E.L."/>
            <person name="Williams K.H."/>
            <person name="Hubbard S.S."/>
            <person name="Banfield J.F."/>
        </authorList>
    </citation>
    <scope>NUCLEOTIDE SEQUENCE [LARGE SCALE GENOMIC DNA]</scope>
</reference>
<dbReference type="STRING" id="1802439.A2589_00860"/>
<evidence type="ECO:0000313" key="2">
    <source>
        <dbReference type="Proteomes" id="UP000177838"/>
    </source>
</evidence>
<comment type="caution">
    <text evidence="1">The sequence shown here is derived from an EMBL/GenBank/DDBJ whole genome shotgun (WGS) entry which is preliminary data.</text>
</comment>
<dbReference type="EMBL" id="MHTK01000006">
    <property type="protein sequence ID" value="OHA59405.1"/>
    <property type="molecule type" value="Genomic_DNA"/>
</dbReference>
<proteinExistence type="predicted"/>